<reference evidence="2 3" key="1">
    <citation type="submission" date="2023-03" db="EMBL/GenBank/DDBJ databases">
        <title>Speciation in Pyrococcus: adaptation to high temperature as a mechanism.</title>
        <authorList>
            <person name="Gu J."/>
        </authorList>
    </citation>
    <scope>NUCLEOTIDE SEQUENCE [LARGE SCALE GENOMIC DNA]</scope>
    <source>
        <strain evidence="2 3">LMOA34</strain>
    </source>
</reference>
<dbReference type="EMBL" id="JARRIG010000006">
    <property type="protein sequence ID" value="MFA4804941.1"/>
    <property type="molecule type" value="Genomic_DNA"/>
</dbReference>
<protein>
    <submittedName>
        <fullName evidence="2">Uncharacterized protein</fullName>
    </submittedName>
</protein>
<organism evidence="2 3">
    <name type="scientific">Pyrococcus kukulkanii</name>
    <dbReference type="NCBI Taxonomy" id="1609559"/>
    <lineage>
        <taxon>Archaea</taxon>
        <taxon>Methanobacteriati</taxon>
        <taxon>Methanobacteriota</taxon>
        <taxon>Thermococci</taxon>
        <taxon>Thermococcales</taxon>
        <taxon>Thermococcaceae</taxon>
        <taxon>Pyrococcus</taxon>
    </lineage>
</organism>
<evidence type="ECO:0000313" key="3">
    <source>
        <dbReference type="Proteomes" id="UP001571980"/>
    </source>
</evidence>
<name>A0ABV4T8C8_9EURY</name>
<dbReference type="RefSeq" id="WP_372824177.1">
    <property type="nucleotide sequence ID" value="NZ_CP122538.1"/>
</dbReference>
<sequence>MEDIKLEIIKEIPGKVAEGGGAIKNTRKKRTQGRRCKRIRES</sequence>
<evidence type="ECO:0000313" key="2">
    <source>
        <dbReference type="EMBL" id="MFA4804941.1"/>
    </source>
</evidence>
<comment type="caution">
    <text evidence="2">The sequence shown here is derived from an EMBL/GenBank/DDBJ whole genome shotgun (WGS) entry which is preliminary data.</text>
</comment>
<gene>
    <name evidence="2" type="ORF">P8X34_09415</name>
</gene>
<dbReference type="Proteomes" id="UP001571980">
    <property type="component" value="Unassembled WGS sequence"/>
</dbReference>
<accession>A0ABV4T8C8</accession>
<proteinExistence type="predicted"/>
<keyword evidence="3" id="KW-1185">Reference proteome</keyword>
<feature type="region of interest" description="Disordered" evidence="1">
    <location>
        <begin position="19"/>
        <end position="42"/>
    </location>
</feature>
<evidence type="ECO:0000256" key="1">
    <source>
        <dbReference type="SAM" id="MobiDB-lite"/>
    </source>
</evidence>
<feature type="compositionally biased region" description="Basic residues" evidence="1">
    <location>
        <begin position="25"/>
        <end position="42"/>
    </location>
</feature>